<protein>
    <submittedName>
        <fullName evidence="2">Uncharacterized protein</fullName>
    </submittedName>
</protein>
<sequence>MKKTTGIVLAVIMSLCAAPHLYAAMEITPRLSVGTEYTDNVRLVSDDAEPGPESDYITSVTPGITIDLSGRPAGLALSYDPSYVDYYDDTYDAYWSHAASADGWWQAARNTRLSLTHAFLQTEDPIDEYDLTIRRSRNTYTRNTTSARIDHQFGAENTVYADGSYSSLENDDPTIEDSQNYGGGAGLTYWFNIRWGVEIGGDYYEGRYDEGLDDYSEITGRFRGNHRFNPHLTGFLSYEQTLHRPVEDLDPDYDVYDGAVGIDYAIGPTMDLTVGVHYVYLDVEDGDSESVTPVNVSLTKRFQRGSISLSGEGGYNYTSVTAEDLGVYEYYEASLTADYGFTRRLTGDIEGVYGSRDYLETTPRREDDTLRVGCGLSFQLLRWMSVRAGYTYRTVDSTIDADDYKENRASLMVTLAPDQPFRF</sequence>
<evidence type="ECO:0000256" key="1">
    <source>
        <dbReference type="SAM" id="SignalP"/>
    </source>
</evidence>
<evidence type="ECO:0000313" key="2">
    <source>
        <dbReference type="EMBL" id="BBO72931.1"/>
    </source>
</evidence>
<reference evidence="2 3" key="1">
    <citation type="submission" date="2019-11" db="EMBL/GenBank/DDBJ databases">
        <title>Comparative genomics of hydrocarbon-degrading Desulfosarcina strains.</title>
        <authorList>
            <person name="Watanabe M."/>
            <person name="Kojima H."/>
            <person name="Fukui M."/>
        </authorList>
    </citation>
    <scope>NUCLEOTIDE SEQUENCE [LARGE SCALE GENOMIC DNA]</scope>
    <source>
        <strain evidence="2 3">PP31</strain>
    </source>
</reference>
<dbReference type="EMBL" id="AP021875">
    <property type="protein sequence ID" value="BBO72931.1"/>
    <property type="molecule type" value="Genomic_DNA"/>
</dbReference>
<proteinExistence type="predicted"/>
<feature type="signal peptide" evidence="1">
    <location>
        <begin position="1"/>
        <end position="23"/>
    </location>
</feature>
<feature type="chain" id="PRO_5024434549" evidence="1">
    <location>
        <begin position="24"/>
        <end position="423"/>
    </location>
</feature>
<accession>A0A5K7Z0G5</accession>
<dbReference type="InterPro" id="IPR018759">
    <property type="entry name" value="BBP2_2"/>
</dbReference>
<dbReference type="OrthoDB" id="5410974at2"/>
<dbReference type="Pfam" id="PF10082">
    <property type="entry name" value="BBP2_2"/>
    <property type="match status" value="1"/>
</dbReference>
<gene>
    <name evidence="2" type="ORF">DSCW_03480</name>
</gene>
<organism evidence="2 3">
    <name type="scientific">Desulfosarcina widdelii</name>
    <dbReference type="NCBI Taxonomy" id="947919"/>
    <lineage>
        <taxon>Bacteria</taxon>
        <taxon>Pseudomonadati</taxon>
        <taxon>Thermodesulfobacteriota</taxon>
        <taxon>Desulfobacteria</taxon>
        <taxon>Desulfobacterales</taxon>
        <taxon>Desulfosarcinaceae</taxon>
        <taxon>Desulfosarcina</taxon>
    </lineage>
</organism>
<name>A0A5K7Z0G5_9BACT</name>
<keyword evidence="3" id="KW-1185">Reference proteome</keyword>
<evidence type="ECO:0000313" key="3">
    <source>
        <dbReference type="Proteomes" id="UP000427769"/>
    </source>
</evidence>
<dbReference type="KEGG" id="dwd:DSCW_03480"/>
<dbReference type="Proteomes" id="UP000427769">
    <property type="component" value="Chromosome"/>
</dbReference>
<dbReference type="RefSeq" id="WP_155302091.1">
    <property type="nucleotide sequence ID" value="NZ_AP021875.1"/>
</dbReference>
<keyword evidence="1" id="KW-0732">Signal</keyword>
<dbReference type="SUPFAM" id="SSF56935">
    <property type="entry name" value="Porins"/>
    <property type="match status" value="1"/>
</dbReference>
<dbReference type="AlphaFoldDB" id="A0A5K7Z0G5"/>